<keyword evidence="2" id="KW-0963">Cytoplasm</keyword>
<comment type="caution">
    <text evidence="8">The sequence shown here is derived from an EMBL/GenBank/DDBJ whole genome shotgun (WGS) entry which is preliminary data.</text>
</comment>
<dbReference type="EMBL" id="JABXBU010002230">
    <property type="protein sequence ID" value="KAF8766548.1"/>
    <property type="molecule type" value="Genomic_DNA"/>
</dbReference>
<dbReference type="GO" id="GO:0035591">
    <property type="term" value="F:signaling adaptor activity"/>
    <property type="evidence" value="ECO:0007669"/>
    <property type="project" value="InterPro"/>
</dbReference>
<dbReference type="PANTHER" id="PTHR22998">
    <property type="entry name" value="SARM1"/>
    <property type="match status" value="1"/>
</dbReference>
<reference evidence="8" key="1">
    <citation type="journal article" date="2020" name="bioRxiv">
        <title>Chromosome-level reference genome of the European wasp spider Argiope bruennichi: a resource for studies on range expansion and evolutionary adaptation.</title>
        <authorList>
            <person name="Sheffer M.M."/>
            <person name="Hoppe A."/>
            <person name="Krehenwinkel H."/>
            <person name="Uhl G."/>
            <person name="Kuss A.W."/>
            <person name="Jensen L."/>
            <person name="Jensen C."/>
            <person name="Gillespie R.G."/>
            <person name="Hoff K.J."/>
            <person name="Prost S."/>
        </authorList>
    </citation>
    <scope>NUCLEOTIDE SEQUENCE</scope>
</reference>
<evidence type="ECO:0000313" key="8">
    <source>
        <dbReference type="EMBL" id="KAF8766548.1"/>
    </source>
</evidence>
<dbReference type="GO" id="GO:0007165">
    <property type="term" value="P:signal transduction"/>
    <property type="evidence" value="ECO:0007669"/>
    <property type="project" value="InterPro"/>
</dbReference>
<dbReference type="InterPro" id="IPR000157">
    <property type="entry name" value="TIR_dom"/>
</dbReference>
<dbReference type="SMART" id="SM00255">
    <property type="entry name" value="TIR"/>
    <property type="match status" value="1"/>
</dbReference>
<proteinExistence type="predicted"/>
<keyword evidence="9" id="KW-1185">Reference proteome</keyword>
<dbReference type="SUPFAM" id="SSF47769">
    <property type="entry name" value="SAM/Pointed domain"/>
    <property type="match status" value="2"/>
</dbReference>
<dbReference type="PROSITE" id="PS50105">
    <property type="entry name" value="SAM_DOMAIN"/>
    <property type="match status" value="1"/>
</dbReference>
<keyword evidence="5" id="KW-0732">Signal</keyword>
<name>A0A8T0E5E1_ARGBR</name>
<dbReference type="Gene3D" id="1.10.150.50">
    <property type="entry name" value="Transcription Factor, Ets-1"/>
    <property type="match status" value="2"/>
</dbReference>
<evidence type="ECO:0000256" key="3">
    <source>
        <dbReference type="ARBA" id="ARBA00022737"/>
    </source>
</evidence>
<dbReference type="GO" id="GO:0005737">
    <property type="term" value="C:cytoplasm"/>
    <property type="evidence" value="ECO:0007669"/>
    <property type="project" value="UniProtKB-SubCell"/>
</dbReference>
<keyword evidence="4 8" id="KW-0378">Hydrolase</keyword>
<evidence type="ECO:0000256" key="1">
    <source>
        <dbReference type="ARBA" id="ARBA00004496"/>
    </source>
</evidence>
<sequence>MELKLTFMIFEAWLGGIAGVDASEIGILLNDLCKKVCEKYVELGKSNLVWKALPFFIRPVLNLVIQSSKFVSRLQTNENEEQVLSWVVDDVAAWIEKNGFSWCKQAFIDSQVDGDLLLQLDEKSLMESIGMNNGILRKRFMRLLNHLKCYADYSLIDESGINDFLKRLEPEYCQYTYRMLLSGIRYEDIKYLTSEILEKECGISNSIHRAKILHKAKVESHLSNSAEAETSNRSETQDFDAFISYRRSSGSHLASLLYTYLKARGLSVYLDVDILKNGRFDLHILDSISRAKNFILVLTHDALDRCLNDDKCEDWVHKEIVEAVKNECNIIPVFDNFRWPAENALPEDIQLISLCNGVRWNHDFQEPTIDKIQEFMVDELSSWNELKFRQKASRSSECELEFSSEAISCFRHKHQTSRSMHCR</sequence>
<feature type="chain" id="PRO_5035847541" evidence="5">
    <location>
        <begin position="23"/>
        <end position="423"/>
    </location>
</feature>
<protein>
    <submittedName>
        <fullName evidence="8">NAD(+) hydrolase sarm1 like protein</fullName>
    </submittedName>
</protein>
<organism evidence="8 9">
    <name type="scientific">Argiope bruennichi</name>
    <name type="common">Wasp spider</name>
    <name type="synonym">Aranea bruennichi</name>
    <dbReference type="NCBI Taxonomy" id="94029"/>
    <lineage>
        <taxon>Eukaryota</taxon>
        <taxon>Metazoa</taxon>
        <taxon>Ecdysozoa</taxon>
        <taxon>Arthropoda</taxon>
        <taxon>Chelicerata</taxon>
        <taxon>Arachnida</taxon>
        <taxon>Araneae</taxon>
        <taxon>Araneomorphae</taxon>
        <taxon>Entelegynae</taxon>
        <taxon>Araneoidea</taxon>
        <taxon>Araneidae</taxon>
        <taxon>Argiope</taxon>
    </lineage>
</organism>
<evidence type="ECO:0000313" key="9">
    <source>
        <dbReference type="Proteomes" id="UP000807504"/>
    </source>
</evidence>
<dbReference type="InterPro" id="IPR013761">
    <property type="entry name" value="SAM/pointed_sf"/>
</dbReference>
<dbReference type="InterPro" id="IPR001660">
    <property type="entry name" value="SAM"/>
</dbReference>
<dbReference type="PROSITE" id="PS50104">
    <property type="entry name" value="TIR"/>
    <property type="match status" value="1"/>
</dbReference>
<dbReference type="Gene3D" id="3.40.50.10140">
    <property type="entry name" value="Toll/interleukin-1 receptor homology (TIR) domain"/>
    <property type="match status" value="1"/>
</dbReference>
<dbReference type="GO" id="GO:0030425">
    <property type="term" value="C:dendrite"/>
    <property type="evidence" value="ECO:0007669"/>
    <property type="project" value="TreeGrafter"/>
</dbReference>
<reference evidence="8" key="2">
    <citation type="submission" date="2020-06" db="EMBL/GenBank/DDBJ databases">
        <authorList>
            <person name="Sheffer M."/>
        </authorList>
    </citation>
    <scope>NUCLEOTIDE SEQUENCE</scope>
</reference>
<keyword evidence="3" id="KW-0677">Repeat</keyword>
<dbReference type="InterPro" id="IPR035897">
    <property type="entry name" value="Toll_tir_struct_dom_sf"/>
</dbReference>
<dbReference type="GO" id="GO:0048678">
    <property type="term" value="P:response to axon injury"/>
    <property type="evidence" value="ECO:0007669"/>
    <property type="project" value="InterPro"/>
</dbReference>
<dbReference type="SMART" id="SM00454">
    <property type="entry name" value="SAM"/>
    <property type="match status" value="2"/>
</dbReference>
<comment type="subcellular location">
    <subcellularLocation>
        <location evidence="1">Cytoplasm</location>
    </subcellularLocation>
</comment>
<evidence type="ECO:0000256" key="4">
    <source>
        <dbReference type="ARBA" id="ARBA00022801"/>
    </source>
</evidence>
<dbReference type="GO" id="GO:0003953">
    <property type="term" value="F:NAD+ nucleosidase activity"/>
    <property type="evidence" value="ECO:0007669"/>
    <property type="project" value="InterPro"/>
</dbReference>
<dbReference type="Pfam" id="PF07647">
    <property type="entry name" value="SAM_2"/>
    <property type="match status" value="2"/>
</dbReference>
<feature type="domain" description="TIR" evidence="6">
    <location>
        <begin position="237"/>
        <end position="380"/>
    </location>
</feature>
<dbReference type="SUPFAM" id="SSF52200">
    <property type="entry name" value="Toll/Interleukin receptor TIR domain"/>
    <property type="match status" value="1"/>
</dbReference>
<dbReference type="AlphaFoldDB" id="A0A8T0E5E1"/>
<dbReference type="InterPro" id="IPR039184">
    <property type="entry name" value="SARM1"/>
</dbReference>
<evidence type="ECO:0000259" key="7">
    <source>
        <dbReference type="PROSITE" id="PS50105"/>
    </source>
</evidence>
<dbReference type="GO" id="GO:0034128">
    <property type="term" value="P:negative regulation of MyD88-independent toll-like receptor signaling pathway"/>
    <property type="evidence" value="ECO:0007669"/>
    <property type="project" value="InterPro"/>
</dbReference>
<dbReference type="PANTHER" id="PTHR22998:SF1">
    <property type="entry name" value="NAD(+) HYDROLASE SARM1"/>
    <property type="match status" value="1"/>
</dbReference>
<feature type="domain" description="SAM" evidence="7">
    <location>
        <begin position="86"/>
        <end position="150"/>
    </location>
</feature>
<evidence type="ECO:0000256" key="5">
    <source>
        <dbReference type="SAM" id="SignalP"/>
    </source>
</evidence>
<accession>A0A8T0E5E1</accession>
<gene>
    <name evidence="8" type="ORF">HNY73_019600</name>
</gene>
<evidence type="ECO:0000259" key="6">
    <source>
        <dbReference type="PROSITE" id="PS50104"/>
    </source>
</evidence>
<dbReference type="Pfam" id="PF13676">
    <property type="entry name" value="TIR_2"/>
    <property type="match status" value="1"/>
</dbReference>
<evidence type="ECO:0000256" key="2">
    <source>
        <dbReference type="ARBA" id="ARBA00022490"/>
    </source>
</evidence>
<feature type="signal peptide" evidence="5">
    <location>
        <begin position="1"/>
        <end position="22"/>
    </location>
</feature>
<dbReference type="Proteomes" id="UP000807504">
    <property type="component" value="Unassembled WGS sequence"/>
</dbReference>